<evidence type="ECO:0000256" key="10">
    <source>
        <dbReference type="ARBA" id="ARBA00023004"/>
    </source>
</evidence>
<evidence type="ECO:0000256" key="6">
    <source>
        <dbReference type="ARBA" id="ARBA00022692"/>
    </source>
</evidence>
<keyword evidence="8" id="KW-1133">Transmembrane helix</keyword>
<reference evidence="14" key="1">
    <citation type="journal article" date="2019" name="Environ. Microbiol.">
        <title>Fungal ecological strategies reflected in gene transcription - a case study of two litter decomposers.</title>
        <authorList>
            <person name="Barbi F."/>
            <person name="Kohler A."/>
            <person name="Barry K."/>
            <person name="Baskaran P."/>
            <person name="Daum C."/>
            <person name="Fauchery L."/>
            <person name="Ihrmark K."/>
            <person name="Kuo A."/>
            <person name="LaButti K."/>
            <person name="Lipzen A."/>
            <person name="Morin E."/>
            <person name="Grigoriev I.V."/>
            <person name="Henrissat B."/>
            <person name="Lindahl B."/>
            <person name="Martin F."/>
        </authorList>
    </citation>
    <scope>NUCLEOTIDE SEQUENCE</scope>
    <source>
        <strain evidence="14">JB14</strain>
    </source>
</reference>
<dbReference type="InterPro" id="IPR050121">
    <property type="entry name" value="Cytochrome_P450_monoxygenase"/>
</dbReference>
<protein>
    <submittedName>
        <fullName evidence="14">Cytochrome P450</fullName>
    </submittedName>
</protein>
<accession>A0A6A4H2I3</accession>
<keyword evidence="12" id="KW-0472">Membrane</keyword>
<sequence>MVSIPRLYTTDLEALHHILHNYFDYQKPESTRFALSRLLGNGVLVMEGEHHKFQRRVMNAAFGPTQVKLVIETFYDKSLLLRDLWASRMSDSGGSSSANVEAFDGLTRATLDIIGLAGFGYDFSSLNENKKSELYEAFSVVIKSGSTSAWRILQAQFAPLRILPSFSGPAFKQAKETMARIGNELLAEAKKVQDTTEGKADAGAKDLLSLLIKSNTNSGVPEGQRMSDEDVLAQVPTFLIAGHETTTTSTTWALYNLCLHQDVQAKLREELLNVGTDQPSMEEINTLSYFDHFVHEVLRLYSPIPNTVRVAAKDDVIPLKEGYTDLKGKFHENFLIKKGEGIFIPIYAVNRDKKLWGEDAAEFKPERWEKLPDAVNAVPSVWGNMMTFLGGSRACIGWRFSLIEMKVLLFTLIRAFEFKLAVSEEDVSVLKMGVVLRPVVKGIAQLPLVISPVKDN</sequence>
<comment type="subcellular location">
    <subcellularLocation>
        <location evidence="2">Membrane</location>
    </subcellularLocation>
</comment>
<keyword evidence="7 13" id="KW-0479">Metal-binding</keyword>
<evidence type="ECO:0000256" key="12">
    <source>
        <dbReference type="ARBA" id="ARBA00023136"/>
    </source>
</evidence>
<feature type="binding site" description="axial binding residue" evidence="13">
    <location>
        <position position="395"/>
    </location>
    <ligand>
        <name>heme</name>
        <dbReference type="ChEBI" id="CHEBI:30413"/>
    </ligand>
    <ligandPart>
        <name>Fe</name>
        <dbReference type="ChEBI" id="CHEBI:18248"/>
    </ligandPart>
</feature>
<evidence type="ECO:0000256" key="1">
    <source>
        <dbReference type="ARBA" id="ARBA00001971"/>
    </source>
</evidence>
<keyword evidence="11" id="KW-0503">Monooxygenase</keyword>
<evidence type="ECO:0000256" key="5">
    <source>
        <dbReference type="ARBA" id="ARBA00022617"/>
    </source>
</evidence>
<evidence type="ECO:0000256" key="11">
    <source>
        <dbReference type="ARBA" id="ARBA00023033"/>
    </source>
</evidence>
<evidence type="ECO:0000313" key="14">
    <source>
        <dbReference type="EMBL" id="KAE9391903.1"/>
    </source>
</evidence>
<gene>
    <name evidence="14" type="ORF">BT96DRAFT_864626</name>
</gene>
<comment type="similarity">
    <text evidence="4">Belongs to the cytochrome P450 family.</text>
</comment>
<dbReference type="SUPFAM" id="SSF48264">
    <property type="entry name" value="Cytochrome P450"/>
    <property type="match status" value="1"/>
</dbReference>
<evidence type="ECO:0000256" key="2">
    <source>
        <dbReference type="ARBA" id="ARBA00004370"/>
    </source>
</evidence>
<dbReference type="InterPro" id="IPR001128">
    <property type="entry name" value="Cyt_P450"/>
</dbReference>
<dbReference type="PANTHER" id="PTHR24305:SF166">
    <property type="entry name" value="CYTOCHROME P450 12A4, MITOCHONDRIAL-RELATED"/>
    <property type="match status" value="1"/>
</dbReference>
<dbReference type="InterPro" id="IPR036396">
    <property type="entry name" value="Cyt_P450_sf"/>
</dbReference>
<keyword evidence="9" id="KW-0560">Oxidoreductase</keyword>
<dbReference type="Gene3D" id="1.10.630.10">
    <property type="entry name" value="Cytochrome P450"/>
    <property type="match status" value="1"/>
</dbReference>
<evidence type="ECO:0000256" key="8">
    <source>
        <dbReference type="ARBA" id="ARBA00022989"/>
    </source>
</evidence>
<dbReference type="PRINTS" id="PR00385">
    <property type="entry name" value="P450"/>
</dbReference>
<dbReference type="InterPro" id="IPR002401">
    <property type="entry name" value="Cyt_P450_E_grp-I"/>
</dbReference>
<dbReference type="Proteomes" id="UP000799118">
    <property type="component" value="Unassembled WGS sequence"/>
</dbReference>
<dbReference type="GO" id="GO:0016020">
    <property type="term" value="C:membrane"/>
    <property type="evidence" value="ECO:0007669"/>
    <property type="project" value="UniProtKB-SubCell"/>
</dbReference>
<proteinExistence type="inferred from homology"/>
<evidence type="ECO:0000313" key="15">
    <source>
        <dbReference type="Proteomes" id="UP000799118"/>
    </source>
</evidence>
<comment type="pathway">
    <text evidence="3">Secondary metabolite biosynthesis; terpenoid biosynthesis.</text>
</comment>
<keyword evidence="15" id="KW-1185">Reference proteome</keyword>
<dbReference type="AlphaFoldDB" id="A0A6A4H2I3"/>
<keyword evidence="6" id="KW-0812">Transmembrane</keyword>
<dbReference type="CDD" id="cd11069">
    <property type="entry name" value="CYP_FUM15-like"/>
    <property type="match status" value="1"/>
</dbReference>
<dbReference type="Pfam" id="PF00067">
    <property type="entry name" value="p450"/>
    <property type="match status" value="1"/>
</dbReference>
<dbReference type="GO" id="GO:0004497">
    <property type="term" value="F:monooxygenase activity"/>
    <property type="evidence" value="ECO:0007669"/>
    <property type="project" value="UniProtKB-KW"/>
</dbReference>
<name>A0A6A4H2I3_9AGAR</name>
<dbReference type="PRINTS" id="PR00463">
    <property type="entry name" value="EP450I"/>
</dbReference>
<keyword evidence="5 13" id="KW-0349">Heme</keyword>
<evidence type="ECO:0000256" key="4">
    <source>
        <dbReference type="ARBA" id="ARBA00010617"/>
    </source>
</evidence>
<dbReference type="GO" id="GO:0005506">
    <property type="term" value="F:iron ion binding"/>
    <property type="evidence" value="ECO:0007669"/>
    <property type="project" value="InterPro"/>
</dbReference>
<dbReference type="GO" id="GO:0016705">
    <property type="term" value="F:oxidoreductase activity, acting on paired donors, with incorporation or reduction of molecular oxygen"/>
    <property type="evidence" value="ECO:0007669"/>
    <property type="project" value="InterPro"/>
</dbReference>
<organism evidence="14 15">
    <name type="scientific">Gymnopus androsaceus JB14</name>
    <dbReference type="NCBI Taxonomy" id="1447944"/>
    <lineage>
        <taxon>Eukaryota</taxon>
        <taxon>Fungi</taxon>
        <taxon>Dikarya</taxon>
        <taxon>Basidiomycota</taxon>
        <taxon>Agaricomycotina</taxon>
        <taxon>Agaricomycetes</taxon>
        <taxon>Agaricomycetidae</taxon>
        <taxon>Agaricales</taxon>
        <taxon>Marasmiineae</taxon>
        <taxon>Omphalotaceae</taxon>
        <taxon>Gymnopus</taxon>
    </lineage>
</organism>
<dbReference type="PANTHER" id="PTHR24305">
    <property type="entry name" value="CYTOCHROME P450"/>
    <property type="match status" value="1"/>
</dbReference>
<dbReference type="GO" id="GO:0020037">
    <property type="term" value="F:heme binding"/>
    <property type="evidence" value="ECO:0007669"/>
    <property type="project" value="InterPro"/>
</dbReference>
<comment type="cofactor">
    <cofactor evidence="1 13">
        <name>heme</name>
        <dbReference type="ChEBI" id="CHEBI:30413"/>
    </cofactor>
</comment>
<evidence type="ECO:0000256" key="3">
    <source>
        <dbReference type="ARBA" id="ARBA00004721"/>
    </source>
</evidence>
<evidence type="ECO:0000256" key="13">
    <source>
        <dbReference type="PIRSR" id="PIRSR602401-1"/>
    </source>
</evidence>
<evidence type="ECO:0000256" key="9">
    <source>
        <dbReference type="ARBA" id="ARBA00023002"/>
    </source>
</evidence>
<evidence type="ECO:0000256" key="7">
    <source>
        <dbReference type="ARBA" id="ARBA00022723"/>
    </source>
</evidence>
<dbReference type="EMBL" id="ML769610">
    <property type="protein sequence ID" value="KAE9391903.1"/>
    <property type="molecule type" value="Genomic_DNA"/>
</dbReference>
<dbReference type="OrthoDB" id="1470350at2759"/>
<keyword evidence="10 13" id="KW-0408">Iron</keyword>